<name>A0A1G8BXW4_9PROT</name>
<feature type="transmembrane region" description="Helical" evidence="1">
    <location>
        <begin position="208"/>
        <end position="228"/>
    </location>
</feature>
<feature type="transmembrane region" description="Helical" evidence="1">
    <location>
        <begin position="154"/>
        <end position="170"/>
    </location>
</feature>
<dbReference type="AlphaFoldDB" id="A0A1G8BXW4"/>
<evidence type="ECO:0000256" key="1">
    <source>
        <dbReference type="SAM" id="Phobius"/>
    </source>
</evidence>
<keyword evidence="1" id="KW-1133">Transmembrane helix</keyword>
<dbReference type="PANTHER" id="PTHR22911:SF135">
    <property type="entry name" value="BLR4310 PROTEIN"/>
    <property type="match status" value="1"/>
</dbReference>
<keyword evidence="4" id="KW-1185">Reference proteome</keyword>
<protein>
    <submittedName>
        <fullName evidence="3">EamA domain-containing membrane protein RarD</fullName>
    </submittedName>
</protein>
<evidence type="ECO:0000313" key="3">
    <source>
        <dbReference type="EMBL" id="SDH37954.1"/>
    </source>
</evidence>
<keyword evidence="1" id="KW-0812">Transmembrane</keyword>
<reference evidence="4" key="1">
    <citation type="submission" date="2016-10" db="EMBL/GenBank/DDBJ databases">
        <authorList>
            <person name="Varghese N."/>
            <person name="Submissions S."/>
        </authorList>
    </citation>
    <scope>NUCLEOTIDE SEQUENCE [LARGE SCALE GENOMIC DNA]</scope>
    <source>
        <strain evidence="4">930I</strain>
    </source>
</reference>
<dbReference type="InterPro" id="IPR037185">
    <property type="entry name" value="EmrE-like"/>
</dbReference>
<dbReference type="InterPro" id="IPR000620">
    <property type="entry name" value="EamA_dom"/>
</dbReference>
<evidence type="ECO:0000259" key="2">
    <source>
        <dbReference type="Pfam" id="PF00892"/>
    </source>
</evidence>
<dbReference type="Pfam" id="PF00892">
    <property type="entry name" value="EamA"/>
    <property type="match status" value="2"/>
</dbReference>
<feature type="transmembrane region" description="Helical" evidence="1">
    <location>
        <begin position="182"/>
        <end position="202"/>
    </location>
</feature>
<dbReference type="Proteomes" id="UP000217076">
    <property type="component" value="Unassembled WGS sequence"/>
</dbReference>
<feature type="transmembrane region" description="Helical" evidence="1">
    <location>
        <begin position="263"/>
        <end position="282"/>
    </location>
</feature>
<dbReference type="SUPFAM" id="SSF103481">
    <property type="entry name" value="Multidrug resistance efflux transporter EmrE"/>
    <property type="match status" value="2"/>
</dbReference>
<feature type="domain" description="EamA" evidence="2">
    <location>
        <begin position="9"/>
        <end position="141"/>
    </location>
</feature>
<feature type="transmembrane region" description="Helical" evidence="1">
    <location>
        <begin position="235"/>
        <end position="257"/>
    </location>
</feature>
<feature type="domain" description="EamA" evidence="2">
    <location>
        <begin position="151"/>
        <end position="276"/>
    </location>
</feature>
<feature type="transmembrane region" description="Helical" evidence="1">
    <location>
        <begin position="127"/>
        <end position="148"/>
    </location>
</feature>
<dbReference type="STRING" id="83401.SAMN05421742_106149"/>
<feature type="transmembrane region" description="Helical" evidence="1">
    <location>
        <begin position="7"/>
        <end position="27"/>
    </location>
</feature>
<proteinExistence type="predicted"/>
<dbReference type="EMBL" id="FNCV01000006">
    <property type="protein sequence ID" value="SDH37954.1"/>
    <property type="molecule type" value="Genomic_DNA"/>
</dbReference>
<keyword evidence="1" id="KW-0472">Membrane</keyword>
<evidence type="ECO:0000313" key="4">
    <source>
        <dbReference type="Proteomes" id="UP000217076"/>
    </source>
</evidence>
<dbReference type="PANTHER" id="PTHR22911">
    <property type="entry name" value="ACYL-MALONYL CONDENSING ENZYME-RELATED"/>
    <property type="match status" value="1"/>
</dbReference>
<sequence length="291" mass="30030">MSAGGYARGIALSVAGMVVISPDGLMMRLLEGTAPLEAAFARSLFMGLALWGWLAARHRRALPRAVRRIGWPGLASAAIVAWGNILFTLSILNTTVANTLFMLALMPLSAALLGRLLIGEAVRRRTWVAIAAAFVGVVVIVGDGVGGVGLSGNLYGLLLSLVYGLNLVVLRHAKDVDMTPALALGATLAVPLALLLGAQPATIPAADWPILALIGLVLTPIGLGLFFAGARHVPAAEVALLALVETLLGPLWTWLGVGETPTWLALAGGLLVVAAVGGNALAGMRANRRRT</sequence>
<gene>
    <name evidence="3" type="ORF">SAMN05421742_106149</name>
</gene>
<dbReference type="GO" id="GO:0016020">
    <property type="term" value="C:membrane"/>
    <property type="evidence" value="ECO:0007669"/>
    <property type="project" value="InterPro"/>
</dbReference>
<organism evidence="3 4">
    <name type="scientific">Roseospirillum parvum</name>
    <dbReference type="NCBI Taxonomy" id="83401"/>
    <lineage>
        <taxon>Bacteria</taxon>
        <taxon>Pseudomonadati</taxon>
        <taxon>Pseudomonadota</taxon>
        <taxon>Alphaproteobacteria</taxon>
        <taxon>Rhodospirillales</taxon>
        <taxon>Rhodospirillaceae</taxon>
        <taxon>Roseospirillum</taxon>
    </lineage>
</organism>
<feature type="transmembrane region" description="Helical" evidence="1">
    <location>
        <begin position="39"/>
        <end position="57"/>
    </location>
</feature>
<accession>A0A1G8BXW4</accession>
<feature type="transmembrane region" description="Helical" evidence="1">
    <location>
        <begin position="69"/>
        <end position="92"/>
    </location>
</feature>
<feature type="transmembrane region" description="Helical" evidence="1">
    <location>
        <begin position="98"/>
        <end position="118"/>
    </location>
</feature>
<dbReference type="OrthoDB" id="8690132at2"/>
<dbReference type="RefSeq" id="WP_092619561.1">
    <property type="nucleotide sequence ID" value="NZ_FNCV01000006.1"/>
</dbReference>